<dbReference type="Pfam" id="PF04828">
    <property type="entry name" value="GFA"/>
    <property type="match status" value="1"/>
</dbReference>
<accession>A0A7X4GQ58</accession>
<dbReference type="RefSeq" id="WP_161013651.1">
    <property type="nucleotide sequence ID" value="NZ_WWCK01000003.1"/>
</dbReference>
<evidence type="ECO:0000256" key="3">
    <source>
        <dbReference type="ARBA" id="ARBA00022833"/>
    </source>
</evidence>
<dbReference type="PANTHER" id="PTHR28620:SF1">
    <property type="entry name" value="CENP-V_GFA DOMAIN-CONTAINING PROTEIN"/>
    <property type="match status" value="1"/>
</dbReference>
<evidence type="ECO:0000259" key="4">
    <source>
        <dbReference type="PROSITE" id="PS51891"/>
    </source>
</evidence>
<dbReference type="InterPro" id="IPR011057">
    <property type="entry name" value="Mss4-like_sf"/>
</dbReference>
<dbReference type="PROSITE" id="PS51891">
    <property type="entry name" value="CENP_V_GFA"/>
    <property type="match status" value="1"/>
</dbReference>
<dbReference type="PANTHER" id="PTHR28620">
    <property type="entry name" value="CENTROMERE PROTEIN V"/>
    <property type="match status" value="1"/>
</dbReference>
<gene>
    <name evidence="5" type="ORF">GTP45_09595</name>
</gene>
<feature type="domain" description="CENP-V/GFA" evidence="4">
    <location>
        <begin position="2"/>
        <end position="116"/>
    </location>
</feature>
<comment type="caution">
    <text evidence="5">The sequence shown here is derived from an EMBL/GenBank/DDBJ whole genome shotgun (WGS) entry which is preliminary data.</text>
</comment>
<sequence length="119" mass="13481">MLTTTCHCGAVHIEIPAPPEALINCNCSICRRYGALWAQYEASTVRVTGHPENTVEYIWGEKTIRTLRCRHCGCVTHWEPLAASAGTKFGINIRNFEPEQIGEVRLRRFDGAETWTYLD</sequence>
<name>A0A7X4GQ58_9BURK</name>
<dbReference type="InterPro" id="IPR006913">
    <property type="entry name" value="CENP-V/GFA"/>
</dbReference>
<evidence type="ECO:0000256" key="2">
    <source>
        <dbReference type="ARBA" id="ARBA00022723"/>
    </source>
</evidence>
<evidence type="ECO:0000313" key="6">
    <source>
        <dbReference type="Proteomes" id="UP000450012"/>
    </source>
</evidence>
<keyword evidence="2" id="KW-0479">Metal-binding</keyword>
<dbReference type="GO" id="GO:0046872">
    <property type="term" value="F:metal ion binding"/>
    <property type="evidence" value="ECO:0007669"/>
    <property type="project" value="UniProtKB-KW"/>
</dbReference>
<proteinExistence type="inferred from homology"/>
<evidence type="ECO:0000256" key="1">
    <source>
        <dbReference type="ARBA" id="ARBA00005495"/>
    </source>
</evidence>
<dbReference type="Proteomes" id="UP000450012">
    <property type="component" value="Unassembled WGS sequence"/>
</dbReference>
<protein>
    <submittedName>
        <fullName evidence="5">GFA family protein</fullName>
    </submittedName>
</protein>
<organism evidence="5 6">
    <name type="scientific">Duganella rivi</name>
    <dbReference type="NCBI Taxonomy" id="2666083"/>
    <lineage>
        <taxon>Bacteria</taxon>
        <taxon>Pseudomonadati</taxon>
        <taxon>Pseudomonadota</taxon>
        <taxon>Betaproteobacteria</taxon>
        <taxon>Burkholderiales</taxon>
        <taxon>Oxalobacteraceae</taxon>
        <taxon>Telluria group</taxon>
        <taxon>Duganella</taxon>
    </lineage>
</organism>
<dbReference type="InterPro" id="IPR052355">
    <property type="entry name" value="CENP-V-like"/>
</dbReference>
<dbReference type="EMBL" id="WWCK01000003">
    <property type="protein sequence ID" value="MYM67081.1"/>
    <property type="molecule type" value="Genomic_DNA"/>
</dbReference>
<dbReference type="Gene3D" id="2.170.150.70">
    <property type="match status" value="1"/>
</dbReference>
<reference evidence="5 6" key="1">
    <citation type="submission" date="2019-12" db="EMBL/GenBank/DDBJ databases">
        <title>Novel species isolated from a subtropical stream in China.</title>
        <authorList>
            <person name="Lu H."/>
        </authorList>
    </citation>
    <scope>NUCLEOTIDE SEQUENCE [LARGE SCALE GENOMIC DNA]</scope>
    <source>
        <strain evidence="5 6">FT55W</strain>
    </source>
</reference>
<keyword evidence="3" id="KW-0862">Zinc</keyword>
<dbReference type="SUPFAM" id="SSF51316">
    <property type="entry name" value="Mss4-like"/>
    <property type="match status" value="1"/>
</dbReference>
<dbReference type="GO" id="GO:0016846">
    <property type="term" value="F:carbon-sulfur lyase activity"/>
    <property type="evidence" value="ECO:0007669"/>
    <property type="project" value="InterPro"/>
</dbReference>
<evidence type="ECO:0000313" key="5">
    <source>
        <dbReference type="EMBL" id="MYM67081.1"/>
    </source>
</evidence>
<dbReference type="AlphaFoldDB" id="A0A7X4GQ58"/>
<comment type="similarity">
    <text evidence="1">Belongs to the Gfa family.</text>
</comment>
<keyword evidence="6" id="KW-1185">Reference proteome</keyword>